<dbReference type="EMBL" id="DSVQ01000006">
    <property type="protein sequence ID" value="HGT38245.1"/>
    <property type="molecule type" value="Genomic_DNA"/>
</dbReference>
<feature type="region of interest" description="Disordered" evidence="1">
    <location>
        <begin position="59"/>
        <end position="96"/>
    </location>
</feature>
<feature type="chain" id="PRO_5028227232" evidence="2">
    <location>
        <begin position="34"/>
        <end position="530"/>
    </location>
</feature>
<keyword evidence="2" id="KW-0732">Signal</keyword>
<comment type="caution">
    <text evidence="3">The sequence shown here is derived from an EMBL/GenBank/DDBJ whole genome shotgun (WGS) entry which is preliminary data.</text>
</comment>
<dbReference type="AlphaFoldDB" id="A0A7C4QND2"/>
<feature type="signal peptide" evidence="2">
    <location>
        <begin position="1"/>
        <end position="33"/>
    </location>
</feature>
<organism evidence="3">
    <name type="scientific">Schlesneria paludicola</name>
    <dbReference type="NCBI Taxonomy" id="360056"/>
    <lineage>
        <taxon>Bacteria</taxon>
        <taxon>Pseudomonadati</taxon>
        <taxon>Planctomycetota</taxon>
        <taxon>Planctomycetia</taxon>
        <taxon>Planctomycetales</taxon>
        <taxon>Planctomycetaceae</taxon>
        <taxon>Schlesneria</taxon>
    </lineage>
</organism>
<sequence length="530" mass="57289">MMCPRERGRSVPRWAGLLTAGWLAVVAGGSATAQDAFEANLFTTPVETAEELTPIVPLNALNADAPPPPPATGAADPSPAEPSGIPPSPAGESAEGFDPAVVAMGRAAFEARCLDCHDAEKSLQKRKTYAGWLTTVRRMAAKADADIPEPTHVPIATYLTAVAGAPDGSRSKTVDVGAFGSLTPNATFATLWRGTSESGLTSPGFFVDAWIGADWQSEGPLSATVMTCTSCHSDNTEEQSFTLEFVEASATLDLKKAWKKICGDTCPDQSRWSLKLKGGRFIVPFGAFASMVHPGSLRTVSNPLMFDMARRFDSFRYLSVLPAPYSDEGFNLNFAATISDDFRFTADAYVVNGLQGDINISFINSRSYRDNNRSPLVGSRLTFGNQAVRLGTSFMGGNTEDDGNTPLWVELYGADLTAQFGDALRLYFEYALRNGGQTLPLVGDNIAYGVVCEAEVRLLRDPRLSLVVRYDNLIQKGYLIFPDTAVDRYTWGLNLTLPGGSLLMLNHEHWEFTGDRSDADVLALKWVASF</sequence>
<protein>
    <submittedName>
        <fullName evidence="3">Uncharacterized protein</fullName>
    </submittedName>
</protein>
<evidence type="ECO:0000256" key="2">
    <source>
        <dbReference type="SAM" id="SignalP"/>
    </source>
</evidence>
<gene>
    <name evidence="3" type="ORF">ENS64_03115</name>
</gene>
<evidence type="ECO:0000256" key="1">
    <source>
        <dbReference type="SAM" id="MobiDB-lite"/>
    </source>
</evidence>
<dbReference type="GO" id="GO:0020037">
    <property type="term" value="F:heme binding"/>
    <property type="evidence" value="ECO:0007669"/>
    <property type="project" value="InterPro"/>
</dbReference>
<name>A0A7C4QND2_9PLAN</name>
<dbReference type="GO" id="GO:0009055">
    <property type="term" value="F:electron transfer activity"/>
    <property type="evidence" value="ECO:0007669"/>
    <property type="project" value="InterPro"/>
</dbReference>
<evidence type="ECO:0000313" key="3">
    <source>
        <dbReference type="EMBL" id="HGT38245.1"/>
    </source>
</evidence>
<proteinExistence type="predicted"/>
<dbReference type="Gene3D" id="1.10.760.10">
    <property type="entry name" value="Cytochrome c-like domain"/>
    <property type="match status" value="1"/>
</dbReference>
<dbReference type="InterPro" id="IPR036909">
    <property type="entry name" value="Cyt_c-like_dom_sf"/>
</dbReference>
<reference evidence="3" key="1">
    <citation type="journal article" date="2020" name="mSystems">
        <title>Genome- and Community-Level Interaction Insights into Carbon Utilization and Element Cycling Functions of Hydrothermarchaeota in Hydrothermal Sediment.</title>
        <authorList>
            <person name="Zhou Z."/>
            <person name="Liu Y."/>
            <person name="Xu W."/>
            <person name="Pan J."/>
            <person name="Luo Z.H."/>
            <person name="Li M."/>
        </authorList>
    </citation>
    <scope>NUCLEOTIDE SEQUENCE [LARGE SCALE GENOMIC DNA]</scope>
    <source>
        <strain evidence="3">SpSt-508</strain>
    </source>
</reference>
<dbReference type="SUPFAM" id="SSF56935">
    <property type="entry name" value="Porins"/>
    <property type="match status" value="1"/>
</dbReference>
<accession>A0A7C4QND2</accession>